<organism evidence="1 2">
    <name type="scientific">Acorus calamus</name>
    <name type="common">Sweet flag</name>
    <dbReference type="NCBI Taxonomy" id="4465"/>
    <lineage>
        <taxon>Eukaryota</taxon>
        <taxon>Viridiplantae</taxon>
        <taxon>Streptophyta</taxon>
        <taxon>Embryophyta</taxon>
        <taxon>Tracheophyta</taxon>
        <taxon>Spermatophyta</taxon>
        <taxon>Magnoliopsida</taxon>
        <taxon>Liliopsida</taxon>
        <taxon>Acoraceae</taxon>
        <taxon>Acorus</taxon>
    </lineage>
</organism>
<evidence type="ECO:0000313" key="2">
    <source>
        <dbReference type="Proteomes" id="UP001180020"/>
    </source>
</evidence>
<accession>A0AAV9CGY7</accession>
<evidence type="ECO:0000313" key="1">
    <source>
        <dbReference type="EMBL" id="KAK1287302.1"/>
    </source>
</evidence>
<reference evidence="1" key="2">
    <citation type="submission" date="2023-06" db="EMBL/GenBank/DDBJ databases">
        <authorList>
            <person name="Ma L."/>
            <person name="Liu K.-W."/>
            <person name="Li Z."/>
            <person name="Hsiao Y.-Y."/>
            <person name="Qi Y."/>
            <person name="Fu T."/>
            <person name="Tang G."/>
            <person name="Zhang D."/>
            <person name="Sun W.-H."/>
            <person name="Liu D.-K."/>
            <person name="Li Y."/>
            <person name="Chen G.-Z."/>
            <person name="Liu X.-D."/>
            <person name="Liao X.-Y."/>
            <person name="Jiang Y.-T."/>
            <person name="Yu X."/>
            <person name="Hao Y."/>
            <person name="Huang J."/>
            <person name="Zhao X.-W."/>
            <person name="Ke S."/>
            <person name="Chen Y.-Y."/>
            <person name="Wu W.-L."/>
            <person name="Hsu J.-L."/>
            <person name="Lin Y.-F."/>
            <person name="Huang M.-D."/>
            <person name="Li C.-Y."/>
            <person name="Huang L."/>
            <person name="Wang Z.-W."/>
            <person name="Zhao X."/>
            <person name="Zhong W.-Y."/>
            <person name="Peng D.-H."/>
            <person name="Ahmad S."/>
            <person name="Lan S."/>
            <person name="Zhang J.-S."/>
            <person name="Tsai W.-C."/>
            <person name="Van De Peer Y."/>
            <person name="Liu Z.-J."/>
        </authorList>
    </citation>
    <scope>NUCLEOTIDE SEQUENCE</scope>
    <source>
        <strain evidence="1">CP</strain>
        <tissue evidence="1">Leaves</tissue>
    </source>
</reference>
<gene>
    <name evidence="1" type="ORF">QJS10_CPB19g01820</name>
</gene>
<name>A0AAV9CGY7_ACOCL</name>
<keyword evidence="2" id="KW-1185">Reference proteome</keyword>
<dbReference type="EMBL" id="JAUJYO010000019">
    <property type="protein sequence ID" value="KAK1287302.1"/>
    <property type="molecule type" value="Genomic_DNA"/>
</dbReference>
<dbReference type="AlphaFoldDB" id="A0AAV9CGY7"/>
<reference evidence="1" key="1">
    <citation type="journal article" date="2023" name="Nat. Commun.">
        <title>Diploid and tetraploid genomes of Acorus and the evolution of monocots.</title>
        <authorList>
            <person name="Ma L."/>
            <person name="Liu K.W."/>
            <person name="Li Z."/>
            <person name="Hsiao Y.Y."/>
            <person name="Qi Y."/>
            <person name="Fu T."/>
            <person name="Tang G.D."/>
            <person name="Zhang D."/>
            <person name="Sun W.H."/>
            <person name="Liu D.K."/>
            <person name="Li Y."/>
            <person name="Chen G.Z."/>
            <person name="Liu X.D."/>
            <person name="Liao X.Y."/>
            <person name="Jiang Y.T."/>
            <person name="Yu X."/>
            <person name="Hao Y."/>
            <person name="Huang J."/>
            <person name="Zhao X.W."/>
            <person name="Ke S."/>
            <person name="Chen Y.Y."/>
            <person name="Wu W.L."/>
            <person name="Hsu J.L."/>
            <person name="Lin Y.F."/>
            <person name="Huang M.D."/>
            <person name="Li C.Y."/>
            <person name="Huang L."/>
            <person name="Wang Z.W."/>
            <person name="Zhao X."/>
            <person name="Zhong W.Y."/>
            <person name="Peng D.H."/>
            <person name="Ahmad S."/>
            <person name="Lan S."/>
            <person name="Zhang J.S."/>
            <person name="Tsai W.C."/>
            <person name="Van de Peer Y."/>
            <person name="Liu Z.J."/>
        </authorList>
    </citation>
    <scope>NUCLEOTIDE SEQUENCE</scope>
    <source>
        <strain evidence="1">CP</strain>
    </source>
</reference>
<proteinExistence type="predicted"/>
<sequence length="88" mass="10726">MWMRKLIDLPVRRPWRYRRLVMDGEECQHRRLFDVWRTMWSRRSGHCQEKSHIFYVVSKCSEDYTKPMGTGSVHTFETLYKVPSSNKS</sequence>
<dbReference type="Proteomes" id="UP001180020">
    <property type="component" value="Unassembled WGS sequence"/>
</dbReference>
<protein>
    <submittedName>
        <fullName evidence="1">Uncharacterized protein</fullName>
    </submittedName>
</protein>
<comment type="caution">
    <text evidence="1">The sequence shown here is derived from an EMBL/GenBank/DDBJ whole genome shotgun (WGS) entry which is preliminary data.</text>
</comment>